<protein>
    <submittedName>
        <fullName evidence="1">Uncharacterized protein</fullName>
    </submittedName>
</protein>
<sequence length="49" mass="5383">ERVNAVHTCGCGILFSQLTFAIRQIFNGPPEAESRVTHNAHPLCPLCFS</sequence>
<reference evidence="1" key="1">
    <citation type="submission" date="2023-03" db="EMBL/GenBank/DDBJ databases">
        <authorList>
            <person name="Steffen K."/>
            <person name="Cardenas P."/>
        </authorList>
    </citation>
    <scope>NUCLEOTIDE SEQUENCE</scope>
</reference>
<proteinExistence type="predicted"/>
<evidence type="ECO:0000313" key="1">
    <source>
        <dbReference type="EMBL" id="CAI8026100.1"/>
    </source>
</evidence>
<keyword evidence="2" id="KW-1185">Reference proteome</keyword>
<evidence type="ECO:0000313" key="2">
    <source>
        <dbReference type="Proteomes" id="UP001174909"/>
    </source>
</evidence>
<feature type="non-terminal residue" evidence="1">
    <location>
        <position position="1"/>
    </location>
</feature>
<dbReference type="Proteomes" id="UP001174909">
    <property type="component" value="Unassembled WGS sequence"/>
</dbReference>
<dbReference type="AlphaFoldDB" id="A0AA35S9S7"/>
<organism evidence="1 2">
    <name type="scientific">Geodia barretti</name>
    <name type="common">Barrett's horny sponge</name>
    <dbReference type="NCBI Taxonomy" id="519541"/>
    <lineage>
        <taxon>Eukaryota</taxon>
        <taxon>Metazoa</taxon>
        <taxon>Porifera</taxon>
        <taxon>Demospongiae</taxon>
        <taxon>Heteroscleromorpha</taxon>
        <taxon>Tetractinellida</taxon>
        <taxon>Astrophorina</taxon>
        <taxon>Geodiidae</taxon>
        <taxon>Geodia</taxon>
    </lineage>
</organism>
<gene>
    <name evidence="1" type="ORF">GBAR_LOCUS15040</name>
</gene>
<dbReference type="EMBL" id="CASHTH010002198">
    <property type="protein sequence ID" value="CAI8026100.1"/>
    <property type="molecule type" value="Genomic_DNA"/>
</dbReference>
<accession>A0AA35S9S7</accession>
<name>A0AA35S9S7_GEOBA</name>
<comment type="caution">
    <text evidence="1">The sequence shown here is derived from an EMBL/GenBank/DDBJ whole genome shotgun (WGS) entry which is preliminary data.</text>
</comment>